<dbReference type="Gene3D" id="1.25.40.20">
    <property type="entry name" value="Ankyrin repeat-containing domain"/>
    <property type="match status" value="1"/>
</dbReference>
<dbReference type="SMART" id="SM00248">
    <property type="entry name" value="ANK"/>
    <property type="match status" value="3"/>
</dbReference>
<evidence type="ECO:0000256" key="2">
    <source>
        <dbReference type="ARBA" id="ARBA00023043"/>
    </source>
</evidence>
<dbReference type="AlphaFoldDB" id="A0AA36I6P7"/>
<evidence type="ECO:0000256" key="4">
    <source>
        <dbReference type="SAM" id="MobiDB-lite"/>
    </source>
</evidence>
<accession>A0AA36I6P7</accession>
<dbReference type="SUPFAM" id="SSF48403">
    <property type="entry name" value="Ankyrin repeat"/>
    <property type="match status" value="1"/>
</dbReference>
<feature type="repeat" description="ANK" evidence="3">
    <location>
        <begin position="182"/>
        <end position="214"/>
    </location>
</feature>
<comment type="caution">
    <text evidence="5">The sequence shown here is derived from an EMBL/GenBank/DDBJ whole genome shotgun (WGS) entry which is preliminary data.</text>
</comment>
<keyword evidence="1" id="KW-0677">Repeat</keyword>
<keyword evidence="2 3" id="KW-0040">ANK repeat</keyword>
<dbReference type="InterPro" id="IPR036770">
    <property type="entry name" value="Ankyrin_rpt-contain_sf"/>
</dbReference>
<evidence type="ECO:0000313" key="5">
    <source>
        <dbReference type="EMBL" id="CAJ1382047.1"/>
    </source>
</evidence>
<feature type="compositionally biased region" description="Basic and acidic residues" evidence="4">
    <location>
        <begin position="318"/>
        <end position="336"/>
    </location>
</feature>
<proteinExistence type="predicted"/>
<sequence>MGAADSLARCQDLDFGSRRKAKRHGSSNAALGCMQNAQRAALQLLYGPEPEEARRTFAHPVSERLRLCGLGEKEREEDQQRHEGFFQALRVGDFRQVVHCVEEGADLTARTLRGQDVVMLASTTRAEGAVEVLKFMADAKIGIENQDCLGWTPLCHACRNSALQAATFLLENRARLDCQDNSGRTPLMLACLEGSLEVPILLIEASAQIRLQAPSAGRLLRFASRGKAAAWKTAETVERAKGAARPRKQRNAPQKSRGGPPGLDGHLLRRGAGEAGGGEAAAAEAGEPPHHRQGRRVRADGGLRAGQRHGGEAADQAPRGREPGGEERELRADAGARRRSAGPLGLAAAGGRGRRPQQRAGGDGLRHRGGAGLQLPEEHHHHDLPQAGGGAAQGLPGGGGAGAGPGLGPRTAV</sequence>
<keyword evidence="6" id="KW-1185">Reference proteome</keyword>
<dbReference type="PROSITE" id="PS50088">
    <property type="entry name" value="ANK_REPEAT"/>
    <property type="match status" value="1"/>
</dbReference>
<dbReference type="PANTHER" id="PTHR24126">
    <property type="entry name" value="ANKYRIN REPEAT, PH AND SEC7 DOMAIN CONTAINING PROTEIN SECG-RELATED"/>
    <property type="match status" value="1"/>
</dbReference>
<dbReference type="EMBL" id="CAUJNA010000868">
    <property type="protein sequence ID" value="CAJ1382047.1"/>
    <property type="molecule type" value="Genomic_DNA"/>
</dbReference>
<evidence type="ECO:0000313" key="6">
    <source>
        <dbReference type="Proteomes" id="UP001178507"/>
    </source>
</evidence>
<protein>
    <submittedName>
        <fullName evidence="5">Uncharacterized protein</fullName>
    </submittedName>
</protein>
<reference evidence="5" key="1">
    <citation type="submission" date="2023-08" db="EMBL/GenBank/DDBJ databases">
        <authorList>
            <person name="Chen Y."/>
            <person name="Shah S."/>
            <person name="Dougan E. K."/>
            <person name="Thang M."/>
            <person name="Chan C."/>
        </authorList>
    </citation>
    <scope>NUCLEOTIDE SEQUENCE</scope>
</reference>
<feature type="region of interest" description="Disordered" evidence="4">
    <location>
        <begin position="233"/>
        <end position="413"/>
    </location>
</feature>
<evidence type="ECO:0000256" key="1">
    <source>
        <dbReference type="ARBA" id="ARBA00022737"/>
    </source>
</evidence>
<dbReference type="PROSITE" id="PS50297">
    <property type="entry name" value="ANK_REP_REGION"/>
    <property type="match status" value="1"/>
</dbReference>
<feature type="compositionally biased region" description="Gly residues" evidence="4">
    <location>
        <begin position="387"/>
        <end position="407"/>
    </location>
</feature>
<evidence type="ECO:0000256" key="3">
    <source>
        <dbReference type="PROSITE-ProRule" id="PRU00023"/>
    </source>
</evidence>
<dbReference type="Proteomes" id="UP001178507">
    <property type="component" value="Unassembled WGS sequence"/>
</dbReference>
<name>A0AA36I6P7_9DINO</name>
<dbReference type="PANTHER" id="PTHR24126:SF14">
    <property type="entry name" value="ANK_REP_REGION DOMAIN-CONTAINING PROTEIN"/>
    <property type="match status" value="1"/>
</dbReference>
<dbReference type="InterPro" id="IPR002110">
    <property type="entry name" value="Ankyrin_rpt"/>
</dbReference>
<organism evidence="5 6">
    <name type="scientific">Effrenium voratum</name>
    <dbReference type="NCBI Taxonomy" id="2562239"/>
    <lineage>
        <taxon>Eukaryota</taxon>
        <taxon>Sar</taxon>
        <taxon>Alveolata</taxon>
        <taxon>Dinophyceae</taxon>
        <taxon>Suessiales</taxon>
        <taxon>Symbiodiniaceae</taxon>
        <taxon>Effrenium</taxon>
    </lineage>
</organism>
<gene>
    <name evidence="5" type="ORF">EVOR1521_LOCUS9534</name>
</gene>
<dbReference type="Pfam" id="PF12796">
    <property type="entry name" value="Ank_2"/>
    <property type="match status" value="1"/>
</dbReference>